<evidence type="ECO:0000256" key="4">
    <source>
        <dbReference type="ARBA" id="ARBA00023015"/>
    </source>
</evidence>
<evidence type="ECO:0000256" key="7">
    <source>
        <dbReference type="PIRSR" id="PIRSR005586-2"/>
    </source>
</evidence>
<dbReference type="PROSITE" id="PS00466">
    <property type="entry name" value="ZF_TFIIS_1"/>
    <property type="match status" value="1"/>
</dbReference>
<dbReference type="GO" id="GO:0003676">
    <property type="term" value="F:nucleic acid binding"/>
    <property type="evidence" value="ECO:0007669"/>
    <property type="project" value="InterPro"/>
</dbReference>
<evidence type="ECO:0000256" key="8">
    <source>
        <dbReference type="RuleBase" id="RU003474"/>
    </source>
</evidence>
<dbReference type="Pfam" id="PF01096">
    <property type="entry name" value="Zn_ribbon_TFIIS"/>
    <property type="match status" value="1"/>
</dbReference>
<evidence type="ECO:0000256" key="6">
    <source>
        <dbReference type="PIRSR" id="PIRSR005586-1"/>
    </source>
</evidence>
<evidence type="ECO:0000313" key="10">
    <source>
        <dbReference type="EMBL" id="ADV64362.1"/>
    </source>
</evidence>
<feature type="zinc finger region" description="C4-type" evidence="7">
    <location>
        <begin position="5"/>
        <end position="28"/>
    </location>
</feature>
<keyword evidence="10" id="KW-0548">Nucleotidyltransferase</keyword>
<dbReference type="GO" id="GO:0008270">
    <property type="term" value="F:zinc ion binding"/>
    <property type="evidence" value="ECO:0007669"/>
    <property type="project" value="UniProtKB-KW"/>
</dbReference>
<organism evidence="10 11">
    <name type="scientific">Desulfurococcus mucosus (strain ATCC 35584 / DSM 2162 / JCM 9187 / O7/1)</name>
    <dbReference type="NCBI Taxonomy" id="765177"/>
    <lineage>
        <taxon>Archaea</taxon>
        <taxon>Thermoproteota</taxon>
        <taxon>Thermoprotei</taxon>
        <taxon>Desulfurococcales</taxon>
        <taxon>Desulfurococcaceae</taxon>
        <taxon>Desulfurococcus</taxon>
    </lineage>
</organism>
<keyword evidence="10" id="KW-0240">DNA-directed RNA polymerase</keyword>
<feature type="binding site" evidence="6">
    <location>
        <position position="8"/>
    </location>
    <ligand>
        <name>Zn(2+)</name>
        <dbReference type="ChEBI" id="CHEBI:29105"/>
        <label>1</label>
    </ligand>
</feature>
<dbReference type="HOGENOM" id="CLU_093932_3_2_2"/>
<dbReference type="InterPro" id="IPR001529">
    <property type="entry name" value="Zn_ribbon_RPB9"/>
</dbReference>
<evidence type="ECO:0000256" key="1">
    <source>
        <dbReference type="ARBA" id="ARBA00022723"/>
    </source>
</evidence>
<feature type="domain" description="TFIIS-type" evidence="9">
    <location>
        <begin position="71"/>
        <end position="111"/>
    </location>
</feature>
<evidence type="ECO:0000256" key="5">
    <source>
        <dbReference type="PIRNR" id="PIRNR005586"/>
    </source>
</evidence>
<keyword evidence="2 7" id="KW-0863">Zinc-finger</keyword>
<evidence type="ECO:0000256" key="3">
    <source>
        <dbReference type="ARBA" id="ARBA00022833"/>
    </source>
</evidence>
<dbReference type="SMART" id="SM00440">
    <property type="entry name" value="ZnF_C2C2"/>
    <property type="match status" value="1"/>
</dbReference>
<evidence type="ECO:0000313" key="11">
    <source>
        <dbReference type="Proteomes" id="UP000001068"/>
    </source>
</evidence>
<dbReference type="EMBL" id="CP002363">
    <property type="protein sequence ID" value="ADV64362.1"/>
    <property type="molecule type" value="Genomic_DNA"/>
</dbReference>
<reference evidence="10 11" key="2">
    <citation type="journal article" date="2011" name="Stand. Genomic Sci.">
        <title>Complete genome sequence of Desulfurococcus mucosus type strain (O7/1).</title>
        <authorList>
            <person name="Wirth R."/>
            <person name="Chertkov O."/>
            <person name="Held B."/>
            <person name="Lapidus A."/>
            <person name="Nolan M."/>
            <person name="Lucas S."/>
            <person name="Hammon N."/>
            <person name="Deshpande S."/>
            <person name="Cheng J.F."/>
            <person name="Tapia R."/>
            <person name="Han C."/>
            <person name="Goodwin L."/>
            <person name="Pitluck S."/>
            <person name="Liolios K."/>
            <person name="Ioanna P."/>
            <person name="Ivanova N."/>
            <person name="Mavromatis K."/>
            <person name="Mikhailova N."/>
            <person name="Pati A."/>
            <person name="Chen A."/>
            <person name="Palaniappan K."/>
            <person name="Land M."/>
            <person name="Hauser L."/>
            <person name="Chang Y.J."/>
            <person name="Jeffries C.D."/>
            <person name="Bilek Y."/>
            <person name="Hader T."/>
            <person name="Rohde M."/>
            <person name="Spring S."/>
            <person name="Sikorski J."/>
            <person name="Goker M."/>
            <person name="Woyke T."/>
            <person name="Bristow J."/>
            <person name="Eisen J.A."/>
            <person name="Markowitz V."/>
            <person name="Hugenholtz P."/>
            <person name="Kyrpides N.C."/>
            <person name="Klenk H.P."/>
        </authorList>
    </citation>
    <scope>NUCLEOTIDE SEQUENCE [LARGE SCALE GENOMIC DNA]</scope>
    <source>
        <strain evidence="11">ATCC 35584 / DSM 2162 / JCM 9187 / O7/1</strain>
    </source>
</reference>
<keyword evidence="11" id="KW-1185">Reference proteome</keyword>
<gene>
    <name evidence="10" type="ordered locus">Desmu_0043</name>
</gene>
<dbReference type="InterPro" id="IPR006288">
    <property type="entry name" value="TFS"/>
</dbReference>
<dbReference type="KEGG" id="dmu:Desmu_0043"/>
<dbReference type="STRING" id="765177.Desmu_0043"/>
<dbReference type="SUPFAM" id="SSF57783">
    <property type="entry name" value="Zinc beta-ribbon"/>
    <property type="match status" value="1"/>
</dbReference>
<dbReference type="AlphaFoldDB" id="E8RAF2"/>
<dbReference type="CDD" id="cd10511">
    <property type="entry name" value="Zn-ribbon_TFS"/>
    <property type="match status" value="1"/>
</dbReference>
<dbReference type="eggNOG" id="arCOG00579">
    <property type="taxonomic scope" value="Archaea"/>
</dbReference>
<feature type="binding site" evidence="6">
    <location>
        <position position="5"/>
    </location>
    <ligand>
        <name>Zn(2+)</name>
        <dbReference type="ChEBI" id="CHEBI:29105"/>
        <label>1</label>
    </ligand>
</feature>
<comment type="similarity">
    <text evidence="5 8">Belongs to the archaeal rpoM/eukaryotic RPA12/RPB9/RPC11 RNA polymerase family.</text>
</comment>
<keyword evidence="1 6" id="KW-0479">Metal-binding</keyword>
<dbReference type="Gene3D" id="2.20.25.10">
    <property type="match status" value="1"/>
</dbReference>
<dbReference type="InterPro" id="IPR012164">
    <property type="entry name" value="Rpa12/Rpb9/Rpc10/TFS"/>
</dbReference>
<dbReference type="GO" id="GO:0006355">
    <property type="term" value="P:regulation of DNA-templated transcription"/>
    <property type="evidence" value="ECO:0007669"/>
    <property type="project" value="InterPro"/>
</dbReference>
<dbReference type="PROSITE" id="PS51133">
    <property type="entry name" value="ZF_TFIIS_2"/>
    <property type="match status" value="1"/>
</dbReference>
<keyword evidence="10" id="KW-0808">Transferase</keyword>
<accession>E8RAF2</accession>
<dbReference type="PANTHER" id="PTHR11239">
    <property type="entry name" value="DNA-DIRECTED RNA POLYMERASE"/>
    <property type="match status" value="1"/>
</dbReference>
<dbReference type="NCBIfam" id="TIGR01384">
    <property type="entry name" value="TFS_arch"/>
    <property type="match status" value="1"/>
</dbReference>
<feature type="binding site" evidence="6">
    <location>
        <position position="28"/>
    </location>
    <ligand>
        <name>Zn(2+)</name>
        <dbReference type="ChEBI" id="CHEBI:29105"/>
        <label>1</label>
    </ligand>
</feature>
<keyword evidence="3 6" id="KW-0862">Zinc</keyword>
<evidence type="ECO:0000259" key="9">
    <source>
        <dbReference type="PROSITE" id="PS51133"/>
    </source>
</evidence>
<feature type="binding site" evidence="6">
    <location>
        <position position="103"/>
    </location>
    <ligand>
        <name>Zn(2+)</name>
        <dbReference type="ChEBI" id="CHEBI:29105"/>
        <label>2</label>
    </ligand>
</feature>
<feature type="binding site" evidence="6">
    <location>
        <position position="106"/>
    </location>
    <ligand>
        <name>Zn(2+)</name>
        <dbReference type="ChEBI" id="CHEBI:29105"/>
        <label>2</label>
    </ligand>
</feature>
<feature type="binding site" evidence="6">
    <location>
        <position position="25"/>
    </location>
    <ligand>
        <name>Zn(2+)</name>
        <dbReference type="ChEBI" id="CHEBI:29105"/>
        <label>1</label>
    </ligand>
</feature>
<dbReference type="SMART" id="SM00661">
    <property type="entry name" value="RPOL9"/>
    <property type="match status" value="1"/>
</dbReference>
<dbReference type="PIRSF" id="PIRSF005586">
    <property type="entry name" value="RNApol_RpoM"/>
    <property type="match status" value="1"/>
</dbReference>
<evidence type="ECO:0000256" key="2">
    <source>
        <dbReference type="ARBA" id="ARBA00022771"/>
    </source>
</evidence>
<proteinExistence type="inferred from homology"/>
<dbReference type="GO" id="GO:0006351">
    <property type="term" value="P:DNA-templated transcription"/>
    <property type="evidence" value="ECO:0007669"/>
    <property type="project" value="InterPro"/>
</dbReference>
<dbReference type="EC" id="2.7.7.6" evidence="10"/>
<feature type="binding site" evidence="6">
    <location>
        <position position="78"/>
    </location>
    <ligand>
        <name>Zn(2+)</name>
        <dbReference type="ChEBI" id="CHEBI:29105"/>
        <label>2</label>
    </ligand>
</feature>
<keyword evidence="4" id="KW-0805">Transcription regulation</keyword>
<dbReference type="Proteomes" id="UP000001068">
    <property type="component" value="Chromosome"/>
</dbReference>
<feature type="binding site" evidence="6">
    <location>
        <position position="75"/>
    </location>
    <ligand>
        <name>Zn(2+)</name>
        <dbReference type="ChEBI" id="CHEBI:29105"/>
        <label>2</label>
    </ligand>
</feature>
<sequence>MSRLCPKCGGLMRPQRIDGKPYLVCTRCGYRLEAEASGVREFKVSTRIEHRPDEKTLVLKSENEANLPVTREVTCPKCGWHEAYYWMLQTRAADEPPTRFFKCTRCGHTWREYA</sequence>
<dbReference type="PANTHER" id="PTHR11239:SF12">
    <property type="entry name" value="DNA-DIRECTED RNA POLYMERASE III SUBUNIT RPC10"/>
    <property type="match status" value="1"/>
</dbReference>
<keyword evidence="5 8" id="KW-0804">Transcription</keyword>
<dbReference type="InterPro" id="IPR001222">
    <property type="entry name" value="Znf_TFIIS"/>
</dbReference>
<name>E8RAF2_DESM0</name>
<dbReference type="GO" id="GO:0003899">
    <property type="term" value="F:DNA-directed RNA polymerase activity"/>
    <property type="evidence" value="ECO:0007669"/>
    <property type="project" value="UniProtKB-EC"/>
</dbReference>
<protein>
    <submittedName>
        <fullName evidence="10">DNA-directed RNA polymerase, subunit M</fullName>
        <ecNumber evidence="10">2.7.7.6</ecNumber>
    </submittedName>
</protein>
<dbReference type="GO" id="GO:0000428">
    <property type="term" value="C:DNA-directed RNA polymerase complex"/>
    <property type="evidence" value="ECO:0007669"/>
    <property type="project" value="UniProtKB-KW"/>
</dbReference>
<reference evidence="11" key="1">
    <citation type="submission" date="2010-11" db="EMBL/GenBank/DDBJ databases">
        <title>The complete genome of Desulfurococcus mucosus DSM 2162.</title>
        <authorList>
            <consortium name="US DOE Joint Genome Institute (JGI-PGF)"/>
            <person name="Lucas S."/>
            <person name="Copeland A."/>
            <person name="Lapidus A."/>
            <person name="Bruce D."/>
            <person name="Goodwin L."/>
            <person name="Pitluck S."/>
            <person name="Kyrpides N."/>
            <person name="Mavromatis K."/>
            <person name="Pagani I."/>
            <person name="Ivanova N."/>
            <person name="Ovchinnikova G."/>
            <person name="Chertkov O."/>
            <person name="Held B."/>
            <person name="Brettin T."/>
            <person name="Detter J.C."/>
            <person name="Tapia R."/>
            <person name="Han C."/>
            <person name="Land M."/>
            <person name="Hauser L."/>
            <person name="Markowitz V."/>
            <person name="Cheng J.-F."/>
            <person name="Hugenholtz P."/>
            <person name="Woyke T."/>
            <person name="Wu D."/>
            <person name="Wirth R."/>
            <person name="Bilek Y."/>
            <person name="Hader T."/>
            <person name="Klenk H.-P."/>
            <person name="Eisen J.A."/>
        </authorList>
    </citation>
    <scope>NUCLEOTIDE SEQUENCE [LARGE SCALE GENOMIC DNA]</scope>
    <source>
        <strain evidence="11">ATCC 35584 / DSM 2162 / JCM 9187 / O7/1</strain>
    </source>
</reference>